<dbReference type="RefSeq" id="WP_089740588.1">
    <property type="nucleotide sequence ID" value="NZ_FOGL01000008.1"/>
</dbReference>
<dbReference type="Pfam" id="PF00535">
    <property type="entry name" value="Glycos_transf_2"/>
    <property type="match status" value="1"/>
</dbReference>
<feature type="region of interest" description="Disordered" evidence="4">
    <location>
        <begin position="439"/>
        <end position="459"/>
    </location>
</feature>
<evidence type="ECO:0000256" key="3">
    <source>
        <dbReference type="ARBA" id="ARBA00022679"/>
    </source>
</evidence>
<evidence type="ECO:0000256" key="1">
    <source>
        <dbReference type="ARBA" id="ARBA00006739"/>
    </source>
</evidence>
<comment type="similarity">
    <text evidence="1">Belongs to the glycosyltransferase 2 family.</text>
</comment>
<reference evidence="7 8" key="1">
    <citation type="submission" date="2016-10" db="EMBL/GenBank/DDBJ databases">
        <authorList>
            <person name="de Groot N.N."/>
        </authorList>
    </citation>
    <scope>NUCLEOTIDE SEQUENCE [LARGE SCALE GENOMIC DNA]</scope>
    <source>
        <strain evidence="7 8">CGMCC 1.7727</strain>
    </source>
</reference>
<accession>A0A1H9R661</accession>
<feature type="domain" description="Glycosyltransferase 2-like" evidence="6">
    <location>
        <begin position="43"/>
        <end position="242"/>
    </location>
</feature>
<feature type="transmembrane region" description="Helical" evidence="5">
    <location>
        <begin position="6"/>
        <end position="25"/>
    </location>
</feature>
<dbReference type="GO" id="GO:0016757">
    <property type="term" value="F:glycosyltransferase activity"/>
    <property type="evidence" value="ECO:0007669"/>
    <property type="project" value="UniProtKB-KW"/>
</dbReference>
<evidence type="ECO:0000256" key="5">
    <source>
        <dbReference type="SAM" id="Phobius"/>
    </source>
</evidence>
<evidence type="ECO:0000256" key="2">
    <source>
        <dbReference type="ARBA" id="ARBA00022676"/>
    </source>
</evidence>
<name>A0A1H9R661_9BACI</name>
<gene>
    <name evidence="7" type="ORF">SAMN04487944_10834</name>
</gene>
<proteinExistence type="inferred from homology"/>
<keyword evidence="2" id="KW-0328">Glycosyltransferase</keyword>
<dbReference type="CDD" id="cd06423">
    <property type="entry name" value="CESA_like"/>
    <property type="match status" value="1"/>
</dbReference>
<evidence type="ECO:0000313" key="7">
    <source>
        <dbReference type="EMBL" id="SER68015.1"/>
    </source>
</evidence>
<feature type="transmembrane region" description="Helical" evidence="5">
    <location>
        <begin position="408"/>
        <end position="427"/>
    </location>
</feature>
<evidence type="ECO:0000256" key="4">
    <source>
        <dbReference type="SAM" id="MobiDB-lite"/>
    </source>
</evidence>
<dbReference type="AlphaFoldDB" id="A0A1H9R661"/>
<feature type="transmembrane region" description="Helical" evidence="5">
    <location>
        <begin position="361"/>
        <end position="387"/>
    </location>
</feature>
<dbReference type="InterPro" id="IPR029044">
    <property type="entry name" value="Nucleotide-diphossugar_trans"/>
</dbReference>
<keyword evidence="5" id="KW-0472">Membrane</keyword>
<dbReference type="InterPro" id="IPR001173">
    <property type="entry name" value="Glyco_trans_2-like"/>
</dbReference>
<keyword evidence="5" id="KW-1133">Transmembrane helix</keyword>
<keyword evidence="3 7" id="KW-0808">Transferase</keyword>
<evidence type="ECO:0000259" key="6">
    <source>
        <dbReference type="Pfam" id="PF00535"/>
    </source>
</evidence>
<dbReference type="STRING" id="531814.SAMN04487944_10834"/>
<keyword evidence="5" id="KW-0812">Transmembrane</keyword>
<evidence type="ECO:0000313" key="8">
    <source>
        <dbReference type="Proteomes" id="UP000199687"/>
    </source>
</evidence>
<dbReference type="Proteomes" id="UP000199687">
    <property type="component" value="Unassembled WGS sequence"/>
</dbReference>
<feature type="transmembrane region" description="Helical" evidence="5">
    <location>
        <begin position="331"/>
        <end position="355"/>
    </location>
</feature>
<protein>
    <submittedName>
        <fullName evidence="7">Glycosyltransferase, catalytic subunit of cellulose synthase and poly-beta-1,6-N-acetylglucosamine synthase</fullName>
    </submittedName>
</protein>
<dbReference type="OrthoDB" id="9766299at2"/>
<dbReference type="PANTHER" id="PTHR43630:SF1">
    <property type="entry name" value="POLY-BETA-1,6-N-ACETYL-D-GLUCOSAMINE SYNTHASE"/>
    <property type="match status" value="1"/>
</dbReference>
<dbReference type="PANTHER" id="PTHR43630">
    <property type="entry name" value="POLY-BETA-1,6-N-ACETYL-D-GLUCOSAMINE SYNTHASE"/>
    <property type="match status" value="1"/>
</dbReference>
<dbReference type="SUPFAM" id="SSF53448">
    <property type="entry name" value="Nucleotide-diphospho-sugar transferases"/>
    <property type="match status" value="1"/>
</dbReference>
<dbReference type="Gene3D" id="3.90.550.10">
    <property type="entry name" value="Spore Coat Polysaccharide Biosynthesis Protein SpsA, Chain A"/>
    <property type="match status" value="1"/>
</dbReference>
<keyword evidence="8" id="KW-1185">Reference proteome</keyword>
<organism evidence="7 8">
    <name type="scientific">Gracilibacillus ureilyticus</name>
    <dbReference type="NCBI Taxonomy" id="531814"/>
    <lineage>
        <taxon>Bacteria</taxon>
        <taxon>Bacillati</taxon>
        <taxon>Bacillota</taxon>
        <taxon>Bacilli</taxon>
        <taxon>Bacillales</taxon>
        <taxon>Bacillaceae</taxon>
        <taxon>Gracilibacillus</taxon>
    </lineage>
</organism>
<dbReference type="EMBL" id="FOGL01000008">
    <property type="protein sequence ID" value="SER68015.1"/>
    <property type="molecule type" value="Genomic_DNA"/>
</dbReference>
<sequence>MLMATLIVFGLYVMIQIAYLFYPLFSVKKSENSVRLDKEKGISVIIPAFNEEQIILNSLQGIINLKYSNYEVIFVNDGSSDNTLSLLHSHLDLQPVELVPASKISHNEINQIYQSGISPKIYLIDKENGGKADALNAGIEYASKELIVTLDADSMLDPLSLCEVNSAFQKETVIAGGGLVQITQGFTGNFLYLRPSFKTKGIIRYQILQYLTAFYLHKMTQSKLKSIIVIAGAFGAFRKQVLFDVNGYRKTVGEDMDITLKIHRLIKTTRKYRKSTLAFIPRAICYTECPSTLKELVQQRIRWQKGFIDCVIHFRRDFFQKLGFRVSFMLLFEYLLLGTLNAFPTAMIPIMLLIYPDNYMVAVALFSTTAFLSIYQGFITLIVAARFGSKYSFKQLIKVLLFIPVETITYRLLGLVFVISGTIMYMVNKNSWHVTKRTGQNTVAPPNPVPAETSNSHVI</sequence>